<feature type="transmembrane region" description="Helical" evidence="6">
    <location>
        <begin position="239"/>
        <end position="257"/>
    </location>
</feature>
<keyword evidence="9" id="KW-1185">Reference proteome</keyword>
<dbReference type="GO" id="GO:0016020">
    <property type="term" value="C:membrane"/>
    <property type="evidence" value="ECO:0007669"/>
    <property type="project" value="UniProtKB-SubCell"/>
</dbReference>
<feature type="transmembrane region" description="Helical" evidence="6">
    <location>
        <begin position="188"/>
        <end position="204"/>
    </location>
</feature>
<dbReference type="InterPro" id="IPR052185">
    <property type="entry name" value="IPC_Synthase-Related"/>
</dbReference>
<dbReference type="SUPFAM" id="SSF48317">
    <property type="entry name" value="Acid phosphatase/Vanadium-dependent haloperoxidase"/>
    <property type="match status" value="1"/>
</dbReference>
<dbReference type="InterPro" id="IPR026841">
    <property type="entry name" value="Aur1/Ipt1"/>
</dbReference>
<dbReference type="Pfam" id="PF14378">
    <property type="entry name" value="PAP2_3"/>
    <property type="match status" value="1"/>
</dbReference>
<evidence type="ECO:0000256" key="3">
    <source>
        <dbReference type="ARBA" id="ARBA00022989"/>
    </source>
</evidence>
<evidence type="ECO:0000259" key="7">
    <source>
        <dbReference type="Pfam" id="PF14378"/>
    </source>
</evidence>
<evidence type="ECO:0000313" key="8">
    <source>
        <dbReference type="EMBL" id="TQS44758.1"/>
    </source>
</evidence>
<evidence type="ECO:0000256" key="2">
    <source>
        <dbReference type="ARBA" id="ARBA00022692"/>
    </source>
</evidence>
<reference evidence="8 9" key="1">
    <citation type="submission" date="2019-07" db="EMBL/GenBank/DDBJ databases">
        <title>Cryptosporangium phraense sp. nov., isolated from plant litter.</title>
        <authorList>
            <person name="Suriyachadkun C."/>
        </authorList>
    </citation>
    <scope>NUCLEOTIDE SEQUENCE [LARGE SCALE GENOMIC DNA]</scope>
    <source>
        <strain evidence="8 9">A-T 5661</strain>
    </source>
</reference>
<feature type="compositionally biased region" description="Polar residues" evidence="5">
    <location>
        <begin position="8"/>
        <end position="24"/>
    </location>
</feature>
<evidence type="ECO:0000256" key="5">
    <source>
        <dbReference type="SAM" id="MobiDB-lite"/>
    </source>
</evidence>
<evidence type="ECO:0000313" key="9">
    <source>
        <dbReference type="Proteomes" id="UP000317982"/>
    </source>
</evidence>
<feature type="region of interest" description="Disordered" evidence="5">
    <location>
        <begin position="1"/>
        <end position="24"/>
    </location>
</feature>
<keyword evidence="2 6" id="KW-0812">Transmembrane</keyword>
<dbReference type="CDD" id="cd03386">
    <property type="entry name" value="PAP2_Aur1_like"/>
    <property type="match status" value="1"/>
</dbReference>
<feature type="domain" description="Inositolphosphotransferase Aur1/Ipt1" evidence="7">
    <location>
        <begin position="126"/>
        <end position="303"/>
    </location>
</feature>
<dbReference type="InterPro" id="IPR036938">
    <property type="entry name" value="PAP2/HPO_sf"/>
</dbReference>
<evidence type="ECO:0000256" key="6">
    <source>
        <dbReference type="SAM" id="Phobius"/>
    </source>
</evidence>
<dbReference type="InParanoid" id="A0A545ATV0"/>
<dbReference type="EMBL" id="VIRS01000007">
    <property type="protein sequence ID" value="TQS44758.1"/>
    <property type="molecule type" value="Genomic_DNA"/>
</dbReference>
<dbReference type="AlphaFoldDB" id="A0A545ATV0"/>
<evidence type="ECO:0000256" key="1">
    <source>
        <dbReference type="ARBA" id="ARBA00004141"/>
    </source>
</evidence>
<gene>
    <name evidence="8" type="ORF">FL583_12395</name>
</gene>
<organism evidence="8 9">
    <name type="scientific">Cryptosporangium phraense</name>
    <dbReference type="NCBI Taxonomy" id="2593070"/>
    <lineage>
        <taxon>Bacteria</taxon>
        <taxon>Bacillati</taxon>
        <taxon>Actinomycetota</taxon>
        <taxon>Actinomycetes</taxon>
        <taxon>Cryptosporangiales</taxon>
        <taxon>Cryptosporangiaceae</taxon>
        <taxon>Cryptosporangium</taxon>
    </lineage>
</organism>
<accession>A0A545ATV0</accession>
<dbReference type="PANTHER" id="PTHR31310:SF7">
    <property type="entry name" value="PA-PHOSPHATASE RELATED-FAMILY PROTEIN DDB_G0268928"/>
    <property type="match status" value="1"/>
</dbReference>
<feature type="transmembrane region" description="Helical" evidence="6">
    <location>
        <begin position="157"/>
        <end position="176"/>
    </location>
</feature>
<protein>
    <submittedName>
        <fullName evidence="8">Phosphatase PAP2 family protein</fullName>
    </submittedName>
</protein>
<dbReference type="OrthoDB" id="5241565at2"/>
<keyword evidence="3 6" id="KW-1133">Transmembrane helix</keyword>
<keyword evidence="4 6" id="KW-0472">Membrane</keyword>
<proteinExistence type="predicted"/>
<sequence>MRAASTVFPESTGPTSTSVNSGTVPSRIRWPVRSAASYAARTAAGSNAIAAGSGSGATVEGAVTTGECRAGMTDIRAIGRFVLNQPHTTLSWKRELALVIAFLVPYDLIRLAAANDRDVGVRHARDVLGLEHHLGLDVERALNHALAAHHALEAAAGFWYAGLHYLVTPAVLILLYRRAPERYQRARLALMAATAVALGGYLLFPTAPPRFLPGYVDTMVATADVGWWTTNASAGLNELAAMPSMHVGWALWCALVLSGLARRPLLKALAFAYPAITTLVVVATANHWVLDAVAGAALVLGAWRALTPHPERQPVYVAMSG</sequence>
<dbReference type="PANTHER" id="PTHR31310">
    <property type="match status" value="1"/>
</dbReference>
<comment type="subcellular location">
    <subcellularLocation>
        <location evidence="1">Membrane</location>
        <topology evidence="1">Multi-pass membrane protein</topology>
    </subcellularLocation>
</comment>
<feature type="transmembrane region" description="Helical" evidence="6">
    <location>
        <begin position="264"/>
        <end position="282"/>
    </location>
</feature>
<comment type="caution">
    <text evidence="8">The sequence shown here is derived from an EMBL/GenBank/DDBJ whole genome shotgun (WGS) entry which is preliminary data.</text>
</comment>
<dbReference type="Proteomes" id="UP000317982">
    <property type="component" value="Unassembled WGS sequence"/>
</dbReference>
<name>A0A545ATV0_9ACTN</name>
<evidence type="ECO:0000256" key="4">
    <source>
        <dbReference type="ARBA" id="ARBA00023136"/>
    </source>
</evidence>